<organism evidence="1 2">
    <name type="scientific">Rhizopogon vesiculosus</name>
    <dbReference type="NCBI Taxonomy" id="180088"/>
    <lineage>
        <taxon>Eukaryota</taxon>
        <taxon>Fungi</taxon>
        <taxon>Dikarya</taxon>
        <taxon>Basidiomycota</taxon>
        <taxon>Agaricomycotina</taxon>
        <taxon>Agaricomycetes</taxon>
        <taxon>Agaricomycetidae</taxon>
        <taxon>Boletales</taxon>
        <taxon>Suillineae</taxon>
        <taxon>Rhizopogonaceae</taxon>
        <taxon>Rhizopogon</taxon>
    </lineage>
</organism>
<dbReference type="AlphaFoldDB" id="A0A1J8Q4A8"/>
<reference evidence="1 2" key="1">
    <citation type="submission" date="2016-03" db="EMBL/GenBank/DDBJ databases">
        <title>Comparative genomics of the ectomycorrhizal sister species Rhizopogon vinicolor and Rhizopogon vesiculosus (Basidiomycota: Boletales) reveals a divergence of the mating type B locus.</title>
        <authorList>
            <person name="Mujic A.B."/>
            <person name="Kuo A."/>
            <person name="Tritt A."/>
            <person name="Lipzen A."/>
            <person name="Chen C."/>
            <person name="Johnson J."/>
            <person name="Sharma A."/>
            <person name="Barry K."/>
            <person name="Grigoriev I.V."/>
            <person name="Spatafora J.W."/>
        </authorList>
    </citation>
    <scope>NUCLEOTIDE SEQUENCE [LARGE SCALE GENOMIC DNA]</scope>
    <source>
        <strain evidence="1 2">AM-OR11-056</strain>
    </source>
</reference>
<comment type="caution">
    <text evidence="1">The sequence shown here is derived from an EMBL/GenBank/DDBJ whole genome shotgun (WGS) entry which is preliminary data.</text>
</comment>
<name>A0A1J8Q4A8_9AGAM</name>
<keyword evidence="2" id="KW-1185">Reference proteome</keyword>
<protein>
    <submittedName>
        <fullName evidence="1">Uncharacterized protein</fullName>
    </submittedName>
</protein>
<proteinExistence type="predicted"/>
<accession>A0A1J8Q4A8</accession>
<evidence type="ECO:0000313" key="2">
    <source>
        <dbReference type="Proteomes" id="UP000183567"/>
    </source>
</evidence>
<sequence>MERQGGSVADRPRMVAAGEMLAGGLSV</sequence>
<dbReference type="Proteomes" id="UP000183567">
    <property type="component" value="Unassembled WGS sequence"/>
</dbReference>
<gene>
    <name evidence="1" type="ORF">AZE42_08436</name>
</gene>
<dbReference type="EMBL" id="LVVM01006427">
    <property type="protein sequence ID" value="OJA08120.1"/>
    <property type="molecule type" value="Genomic_DNA"/>
</dbReference>
<feature type="non-terminal residue" evidence="1">
    <location>
        <position position="27"/>
    </location>
</feature>
<evidence type="ECO:0000313" key="1">
    <source>
        <dbReference type="EMBL" id="OJA08120.1"/>
    </source>
</evidence>